<keyword evidence="3 7" id="KW-0812">Transmembrane</keyword>
<dbReference type="InterPro" id="IPR006153">
    <property type="entry name" value="Cation/H_exchanger_TM"/>
</dbReference>
<dbReference type="GO" id="GO:1902600">
    <property type="term" value="P:proton transmembrane transport"/>
    <property type="evidence" value="ECO:0007669"/>
    <property type="project" value="InterPro"/>
</dbReference>
<name>A0A0V1PTD3_9ASCO</name>
<dbReference type="InterPro" id="IPR038770">
    <property type="entry name" value="Na+/solute_symporter_sf"/>
</dbReference>
<feature type="transmembrane region" description="Helical" evidence="7">
    <location>
        <begin position="163"/>
        <end position="182"/>
    </location>
</feature>
<evidence type="ECO:0000313" key="9">
    <source>
        <dbReference type="EMBL" id="KRZ99425.1"/>
    </source>
</evidence>
<keyword evidence="6 7" id="KW-0472">Membrane</keyword>
<dbReference type="AlphaFoldDB" id="A0A0V1PTD3"/>
<feature type="transmembrane region" description="Helical" evidence="7">
    <location>
        <begin position="120"/>
        <end position="143"/>
    </location>
</feature>
<dbReference type="GO" id="GO:0016020">
    <property type="term" value="C:membrane"/>
    <property type="evidence" value="ECO:0007669"/>
    <property type="project" value="UniProtKB-SubCell"/>
</dbReference>
<dbReference type="Pfam" id="PF00999">
    <property type="entry name" value="Na_H_Exchanger"/>
    <property type="match status" value="1"/>
</dbReference>
<organism evidence="9 10">
    <name type="scientific">Debaryomyces fabryi</name>
    <dbReference type="NCBI Taxonomy" id="58627"/>
    <lineage>
        <taxon>Eukaryota</taxon>
        <taxon>Fungi</taxon>
        <taxon>Dikarya</taxon>
        <taxon>Ascomycota</taxon>
        <taxon>Saccharomycotina</taxon>
        <taxon>Pichiomycetes</taxon>
        <taxon>Debaryomycetaceae</taxon>
        <taxon>Debaryomyces</taxon>
    </lineage>
</organism>
<evidence type="ECO:0000256" key="4">
    <source>
        <dbReference type="ARBA" id="ARBA00022989"/>
    </source>
</evidence>
<keyword evidence="5" id="KW-0406">Ion transport</keyword>
<comment type="subcellular location">
    <subcellularLocation>
        <location evidence="1">Membrane</location>
        <topology evidence="1">Multi-pass membrane protein</topology>
    </subcellularLocation>
</comment>
<feature type="domain" description="Cation/H+ exchanger transmembrane" evidence="8">
    <location>
        <begin position="35"/>
        <end position="424"/>
    </location>
</feature>
<keyword evidence="4 7" id="KW-1133">Transmembrane helix</keyword>
<dbReference type="PANTHER" id="PTHR32468:SF0">
    <property type="entry name" value="K(+)_H(+) ANTIPORTER 1"/>
    <property type="match status" value="1"/>
</dbReference>
<evidence type="ECO:0000256" key="1">
    <source>
        <dbReference type="ARBA" id="ARBA00004141"/>
    </source>
</evidence>
<dbReference type="GO" id="GO:0015297">
    <property type="term" value="F:antiporter activity"/>
    <property type="evidence" value="ECO:0007669"/>
    <property type="project" value="InterPro"/>
</dbReference>
<dbReference type="EMBL" id="LMYN01000144">
    <property type="protein sequence ID" value="KRZ99425.1"/>
    <property type="molecule type" value="Genomic_DNA"/>
</dbReference>
<dbReference type="Gene3D" id="1.20.1530.20">
    <property type="match status" value="1"/>
</dbReference>
<evidence type="ECO:0000256" key="5">
    <source>
        <dbReference type="ARBA" id="ARBA00023065"/>
    </source>
</evidence>
<evidence type="ECO:0000256" key="7">
    <source>
        <dbReference type="SAM" id="Phobius"/>
    </source>
</evidence>
<dbReference type="InterPro" id="IPR050794">
    <property type="entry name" value="CPA2_transporter"/>
</dbReference>
<reference evidence="9 10" key="1">
    <citation type="submission" date="2015-11" db="EMBL/GenBank/DDBJ databases">
        <title>The genome of Debaryomyces fabryi.</title>
        <authorList>
            <person name="Tafer H."/>
            <person name="Lopandic K."/>
        </authorList>
    </citation>
    <scope>NUCLEOTIDE SEQUENCE [LARGE SCALE GENOMIC DNA]</scope>
    <source>
        <strain evidence="9 10">CBS 789</strain>
    </source>
</reference>
<keyword evidence="2" id="KW-0813">Transport</keyword>
<feature type="transmembrane region" description="Helical" evidence="7">
    <location>
        <begin position="409"/>
        <end position="431"/>
    </location>
</feature>
<feature type="transmembrane region" description="Helical" evidence="7">
    <location>
        <begin position="26"/>
        <end position="44"/>
    </location>
</feature>
<evidence type="ECO:0000256" key="3">
    <source>
        <dbReference type="ARBA" id="ARBA00022692"/>
    </source>
</evidence>
<evidence type="ECO:0000256" key="6">
    <source>
        <dbReference type="ARBA" id="ARBA00023136"/>
    </source>
</evidence>
<evidence type="ECO:0000313" key="10">
    <source>
        <dbReference type="Proteomes" id="UP000054251"/>
    </source>
</evidence>
<feature type="transmembrane region" description="Helical" evidence="7">
    <location>
        <begin position="378"/>
        <end position="403"/>
    </location>
</feature>
<feature type="transmembrane region" description="Helical" evidence="7">
    <location>
        <begin position="226"/>
        <end position="245"/>
    </location>
</feature>
<dbReference type="PANTHER" id="PTHR32468">
    <property type="entry name" value="CATION/H + ANTIPORTER"/>
    <property type="match status" value="1"/>
</dbReference>
<sequence>MAVETHTVAGIVAHRNPLEYLKSSPYTVFLFQAVLIILLCQLIYYPIRRLQQPKVIAEVVTGIILGPSVMGHIPNFTKHCFPEESIPGLTLMANIGIILFLFIIGLEVDISFIKKNMKVAVSVGIINMAIPFALGCGIAKGIYTTYRMDSTELQPIEFTTYMVFIAVAMCITAFPVLARILTELNLITDRVGTIVLAAGITNDLTGWILLALVVTLANASNAVNTVYILLLTVAWFLFLCFPVRLAMKFCLRRFTNDLISGEPSQILMLFILTTVFISAFFTDIIGVHPIFGAFMVGIIVPRTNGYVIKITEKLEDLVHIVLIPIYFALAGLNVNIGLLNRGIDWAYTIGIILLAMVGKIFGGFIAGKLNRLLWRESLAVGVLMSCKGIVEIVVLTVGLNAGIITQRVYSMFIVMTLVTTFLTTPLTLLVYPVEYRLRVEKFLKGEASLDGTPIIKEGSSDSGLLASGKDLQEVHSLENIDIDQLDKFRISKLVLLLRDIHSISHLMSFTHDISMLSDNSEKNYSIDIKAVHLREFTSRTSHLLEASYQNSYQEDSITNFNENELHKSSSILTIMKMFNELLGNHFTSRSVLSTYKNHIFTINDQISEASELLICTINKNELARNISNSSNFSYEDSERALYGKFFHSCASHFGLFVTNANNKLTSKEIIEDKVCISNFFENEEPRSIFGIDSVNLVLHHDNFLSASDLLALHVVYKLAFNLLSVNIFINTSSSLSSGFEEKIRSLFLHNTKAHLSIHYTKENNINEDVLRASTRSSNEMFVVPNNLARDETDEMFSDSVNQLIDLSETEGFDVLVVKAVSF</sequence>
<keyword evidence="10" id="KW-1185">Reference proteome</keyword>
<dbReference type="OrthoDB" id="2687058at2759"/>
<accession>A0A0V1PTD3</accession>
<feature type="transmembrane region" description="Helical" evidence="7">
    <location>
        <begin position="345"/>
        <end position="366"/>
    </location>
</feature>
<feature type="transmembrane region" description="Helical" evidence="7">
    <location>
        <begin position="194"/>
        <end position="214"/>
    </location>
</feature>
<gene>
    <name evidence="9" type="ORF">AC631_04814</name>
</gene>
<feature type="transmembrane region" description="Helical" evidence="7">
    <location>
        <begin position="56"/>
        <end position="74"/>
    </location>
</feature>
<proteinExistence type="predicted"/>
<dbReference type="Proteomes" id="UP000054251">
    <property type="component" value="Unassembled WGS sequence"/>
</dbReference>
<dbReference type="RefSeq" id="XP_015465528.1">
    <property type="nucleotide sequence ID" value="XM_015613643.1"/>
</dbReference>
<evidence type="ECO:0000256" key="2">
    <source>
        <dbReference type="ARBA" id="ARBA00022448"/>
    </source>
</evidence>
<comment type="caution">
    <text evidence="9">The sequence shown here is derived from an EMBL/GenBank/DDBJ whole genome shotgun (WGS) entry which is preliminary data.</text>
</comment>
<dbReference type="GeneID" id="26841823"/>
<feature type="transmembrane region" description="Helical" evidence="7">
    <location>
        <begin position="266"/>
        <end position="284"/>
    </location>
</feature>
<protein>
    <recommendedName>
        <fullName evidence="8">Cation/H+ exchanger transmembrane domain-containing protein</fullName>
    </recommendedName>
</protein>
<feature type="transmembrane region" description="Helical" evidence="7">
    <location>
        <begin position="320"/>
        <end position="339"/>
    </location>
</feature>
<evidence type="ECO:0000259" key="8">
    <source>
        <dbReference type="Pfam" id="PF00999"/>
    </source>
</evidence>
<feature type="transmembrane region" description="Helical" evidence="7">
    <location>
        <begin position="86"/>
        <end position="108"/>
    </location>
</feature>